<gene>
    <name evidence="2" type="ORF">FM125_02945</name>
</gene>
<reference evidence="2 3" key="1">
    <citation type="submission" date="2017-02" db="EMBL/GenBank/DDBJ databases">
        <authorList>
            <person name="Peterson S.W."/>
        </authorList>
    </citation>
    <scope>NUCLEOTIDE SEQUENCE [LARGE SCALE GENOMIC DNA]</scope>
    <source>
        <strain evidence="2 3">2B3F</strain>
    </source>
</reference>
<feature type="region of interest" description="Disordered" evidence="1">
    <location>
        <begin position="1"/>
        <end position="39"/>
    </location>
</feature>
<evidence type="ECO:0000256" key="1">
    <source>
        <dbReference type="SAM" id="MobiDB-lite"/>
    </source>
</evidence>
<accession>A0A1R4IK26</accession>
<evidence type="ECO:0000313" key="2">
    <source>
        <dbReference type="EMBL" id="SJN20128.1"/>
    </source>
</evidence>
<organism evidence="2 3">
    <name type="scientific">Micrococcus lylae</name>
    <dbReference type="NCBI Taxonomy" id="1273"/>
    <lineage>
        <taxon>Bacteria</taxon>
        <taxon>Bacillati</taxon>
        <taxon>Actinomycetota</taxon>
        <taxon>Actinomycetes</taxon>
        <taxon>Micrococcales</taxon>
        <taxon>Micrococcaceae</taxon>
        <taxon>Micrococcus</taxon>
    </lineage>
</organism>
<proteinExistence type="predicted"/>
<dbReference type="AlphaFoldDB" id="A0A1R4IK26"/>
<name>A0A1R4IK26_9MICC</name>
<sequence>MLTFRRGAADVSDDSTHGRNSTVTAPSVTPPPGASACRVPRVTCGAAHPVADDGP</sequence>
<protein>
    <submittedName>
        <fullName evidence="2">Uncharacterized protein</fullName>
    </submittedName>
</protein>
<dbReference type="Proteomes" id="UP000196230">
    <property type="component" value="Unassembled WGS sequence"/>
</dbReference>
<evidence type="ECO:0000313" key="3">
    <source>
        <dbReference type="Proteomes" id="UP000196230"/>
    </source>
</evidence>
<dbReference type="EMBL" id="FUKP01000018">
    <property type="protein sequence ID" value="SJN20128.1"/>
    <property type="molecule type" value="Genomic_DNA"/>
</dbReference>